<dbReference type="Proteomes" id="UP000192722">
    <property type="component" value="Unassembled WGS sequence"/>
</dbReference>
<evidence type="ECO:0000313" key="3">
    <source>
        <dbReference type="Proteomes" id="UP000192722"/>
    </source>
</evidence>
<dbReference type="RefSeq" id="WP_084984568.1">
    <property type="nucleotide sequence ID" value="NZ_CBCSCF010000021.1"/>
</dbReference>
<proteinExistence type="predicted"/>
<evidence type="ECO:0000313" key="2">
    <source>
        <dbReference type="EMBL" id="ORJ18676.1"/>
    </source>
</evidence>
<dbReference type="InterPro" id="IPR010985">
    <property type="entry name" value="Ribbon_hlx_hlx"/>
</dbReference>
<dbReference type="InterPro" id="IPR013321">
    <property type="entry name" value="Arc_rbn_hlx_hlx"/>
</dbReference>
<dbReference type="EMBL" id="MRWD01000099">
    <property type="protein sequence ID" value="ORJ18676.1"/>
    <property type="molecule type" value="Genomic_DNA"/>
</dbReference>
<evidence type="ECO:0000256" key="1">
    <source>
        <dbReference type="SAM" id="MobiDB-lite"/>
    </source>
</evidence>
<protein>
    <recommendedName>
        <fullName evidence="4">Chromosome partitioning protein ParB</fullName>
    </recommendedName>
</protein>
<reference evidence="2 3" key="1">
    <citation type="journal article" date="2017" name="Int. J. Syst. Evol. Microbiol.">
        <title>Rouxiella badensis sp. nov. and Rouxiella silvae sp. nov. isolated from peat bog soil in Germany and emendation of the genus description.</title>
        <authorList>
            <person name="Le Fleche-Mateos A."/>
            <person name="Kugler J.H."/>
            <person name="Hansen S.H."/>
            <person name="Syldatk C."/>
            <person name="Hausmann R."/>
            <person name="Lomprez F."/>
            <person name="Vandenbogaert M."/>
            <person name="Manuguerra J.C."/>
            <person name="Grimont P.A."/>
        </authorList>
    </citation>
    <scope>NUCLEOTIDE SEQUENCE [LARGE SCALE GENOMIC DNA]</scope>
    <source>
        <strain evidence="2 3">213</strain>
    </source>
</reference>
<gene>
    <name evidence="2" type="ORF">BS639_24030</name>
</gene>
<feature type="region of interest" description="Disordered" evidence="1">
    <location>
        <begin position="1"/>
        <end position="29"/>
    </location>
</feature>
<name>A0ABX3TTY2_9GAMM</name>
<comment type="caution">
    <text evidence="2">The sequence shown here is derived from an EMBL/GenBank/DDBJ whole genome shotgun (WGS) entry which is preliminary data.</text>
</comment>
<dbReference type="Gene3D" id="1.10.1220.10">
    <property type="entry name" value="Met repressor-like"/>
    <property type="match status" value="1"/>
</dbReference>
<dbReference type="SUPFAM" id="SSF47598">
    <property type="entry name" value="Ribbon-helix-helix"/>
    <property type="match status" value="1"/>
</dbReference>
<organism evidence="2 3">
    <name type="scientific">Rouxiella silvae</name>
    <dbReference type="NCBI Taxonomy" id="1646373"/>
    <lineage>
        <taxon>Bacteria</taxon>
        <taxon>Pseudomonadati</taxon>
        <taxon>Pseudomonadota</taxon>
        <taxon>Gammaproteobacteria</taxon>
        <taxon>Enterobacterales</taxon>
        <taxon>Yersiniaceae</taxon>
        <taxon>Rouxiella</taxon>
    </lineage>
</organism>
<accession>A0ABX3TTY2</accession>
<evidence type="ECO:0008006" key="4">
    <source>
        <dbReference type="Google" id="ProtNLM"/>
    </source>
</evidence>
<keyword evidence="3" id="KW-1185">Reference proteome</keyword>
<sequence>MEKPKRSISKLAPPADNEPTLNVTGKGAEPDFATKPIQFKVPISKHKEMKSYAAEQGISMREMLLEGYELLKSKRG</sequence>